<dbReference type="EMBL" id="JAWDJW010011666">
    <property type="protein sequence ID" value="KAK3044644.1"/>
    <property type="molecule type" value="Genomic_DNA"/>
</dbReference>
<dbReference type="Proteomes" id="UP001186974">
    <property type="component" value="Unassembled WGS sequence"/>
</dbReference>
<gene>
    <name evidence="1" type="ORF">LTS18_000734</name>
</gene>
<proteinExistence type="predicted"/>
<organism evidence="1 2">
    <name type="scientific">Coniosporium uncinatum</name>
    <dbReference type="NCBI Taxonomy" id="93489"/>
    <lineage>
        <taxon>Eukaryota</taxon>
        <taxon>Fungi</taxon>
        <taxon>Dikarya</taxon>
        <taxon>Ascomycota</taxon>
        <taxon>Pezizomycotina</taxon>
        <taxon>Dothideomycetes</taxon>
        <taxon>Dothideomycetes incertae sedis</taxon>
        <taxon>Coniosporium</taxon>
    </lineage>
</organism>
<comment type="caution">
    <text evidence="1">The sequence shown here is derived from an EMBL/GenBank/DDBJ whole genome shotgun (WGS) entry which is preliminary data.</text>
</comment>
<evidence type="ECO:0000313" key="2">
    <source>
        <dbReference type="Proteomes" id="UP001186974"/>
    </source>
</evidence>
<keyword evidence="2" id="KW-1185">Reference proteome</keyword>
<protein>
    <submittedName>
        <fullName evidence="1">Uncharacterized protein</fullName>
    </submittedName>
</protein>
<accession>A0ACC3CUG1</accession>
<feature type="non-terminal residue" evidence="1">
    <location>
        <position position="136"/>
    </location>
</feature>
<sequence length="136" mass="13764">MESVIATGGTVITYSPRFTLTGMTGAFPAAIQTAIAAGGLGTAGPNPVLNEAAAADPATGTAIATGAFAVPFNEQTGLTRYAPMMAIPPTKITKSVATPLFPKSSVKIATTYLPTPSIDTTVTAPQTMTISMKENT</sequence>
<reference evidence="1" key="1">
    <citation type="submission" date="2024-09" db="EMBL/GenBank/DDBJ databases">
        <title>Black Yeasts Isolated from many extreme environments.</title>
        <authorList>
            <person name="Coleine C."/>
            <person name="Stajich J.E."/>
            <person name="Selbmann L."/>
        </authorList>
    </citation>
    <scope>NUCLEOTIDE SEQUENCE</scope>
    <source>
        <strain evidence="1">CCFEE 5737</strain>
    </source>
</reference>
<name>A0ACC3CUG1_9PEZI</name>
<evidence type="ECO:0000313" key="1">
    <source>
        <dbReference type="EMBL" id="KAK3044644.1"/>
    </source>
</evidence>